<feature type="transmembrane region" description="Helical" evidence="8">
    <location>
        <begin position="184"/>
        <end position="206"/>
    </location>
</feature>
<organism evidence="9">
    <name type="scientific">mine drainage metagenome</name>
    <dbReference type="NCBI Taxonomy" id="410659"/>
    <lineage>
        <taxon>unclassified sequences</taxon>
        <taxon>metagenomes</taxon>
        <taxon>ecological metagenomes</taxon>
    </lineage>
</organism>
<dbReference type="AlphaFoldDB" id="A0A1J5PF24"/>
<evidence type="ECO:0000256" key="5">
    <source>
        <dbReference type="ARBA" id="ARBA00022692"/>
    </source>
</evidence>
<dbReference type="PANTHER" id="PTHR23519">
    <property type="entry name" value="AUTOPHAGY-RELATED PROTEIN 22"/>
    <property type="match status" value="1"/>
</dbReference>
<feature type="transmembrane region" description="Helical" evidence="8">
    <location>
        <begin position="109"/>
        <end position="131"/>
    </location>
</feature>
<feature type="transmembrane region" description="Helical" evidence="8">
    <location>
        <begin position="293"/>
        <end position="315"/>
    </location>
</feature>
<feature type="transmembrane region" description="Helical" evidence="8">
    <location>
        <begin position="227"/>
        <end position="248"/>
    </location>
</feature>
<evidence type="ECO:0000256" key="8">
    <source>
        <dbReference type="SAM" id="Phobius"/>
    </source>
</evidence>
<keyword evidence="7 8" id="KW-0472">Membrane</keyword>
<evidence type="ECO:0000256" key="4">
    <source>
        <dbReference type="ARBA" id="ARBA00022475"/>
    </source>
</evidence>
<comment type="subcellular location">
    <subcellularLocation>
        <location evidence="1">Cell membrane</location>
        <topology evidence="1">Multi-pass membrane protein</topology>
    </subcellularLocation>
</comment>
<keyword evidence="5 8" id="KW-0812">Transmembrane</keyword>
<evidence type="ECO:0000256" key="3">
    <source>
        <dbReference type="ARBA" id="ARBA00022448"/>
    </source>
</evidence>
<feature type="transmembrane region" description="Helical" evidence="8">
    <location>
        <begin position="260"/>
        <end position="281"/>
    </location>
</feature>
<reference evidence="9" key="1">
    <citation type="submission" date="2016-10" db="EMBL/GenBank/DDBJ databases">
        <title>Sequence of Gallionella enrichment culture.</title>
        <authorList>
            <person name="Poehlein A."/>
            <person name="Muehling M."/>
            <person name="Daniel R."/>
        </authorList>
    </citation>
    <scope>NUCLEOTIDE SEQUENCE</scope>
</reference>
<dbReference type="EMBL" id="MLJW01006614">
    <property type="protein sequence ID" value="OIQ66423.1"/>
    <property type="molecule type" value="Genomic_DNA"/>
</dbReference>
<proteinExistence type="inferred from homology"/>
<dbReference type="Pfam" id="PF01032">
    <property type="entry name" value="FecCD"/>
    <property type="match status" value="1"/>
</dbReference>
<dbReference type="PANTHER" id="PTHR23519:SF1">
    <property type="entry name" value="AUTOPHAGY-RELATED PROTEIN 22"/>
    <property type="match status" value="1"/>
</dbReference>
<evidence type="ECO:0000256" key="2">
    <source>
        <dbReference type="ARBA" id="ARBA00007935"/>
    </source>
</evidence>
<evidence type="ECO:0000256" key="1">
    <source>
        <dbReference type="ARBA" id="ARBA00004651"/>
    </source>
</evidence>
<comment type="caution">
    <text evidence="9">The sequence shown here is derived from an EMBL/GenBank/DDBJ whole genome shotgun (WGS) entry which is preliminary data.</text>
</comment>
<keyword evidence="4" id="KW-1003">Cell membrane</keyword>
<feature type="transmembrane region" description="Helical" evidence="8">
    <location>
        <begin position="24"/>
        <end position="43"/>
    </location>
</feature>
<dbReference type="SUPFAM" id="SSF81345">
    <property type="entry name" value="ABC transporter involved in vitamin B12 uptake, BtuC"/>
    <property type="match status" value="1"/>
</dbReference>
<feature type="transmembrane region" description="Helical" evidence="8">
    <location>
        <begin position="321"/>
        <end position="339"/>
    </location>
</feature>
<dbReference type="GO" id="GO:0005886">
    <property type="term" value="C:plasma membrane"/>
    <property type="evidence" value="ECO:0007669"/>
    <property type="project" value="UniProtKB-SubCell"/>
</dbReference>
<keyword evidence="3" id="KW-0813">Transport</keyword>
<dbReference type="InterPro" id="IPR000522">
    <property type="entry name" value="ABC_transptr_permease_BtuC"/>
</dbReference>
<evidence type="ECO:0000256" key="6">
    <source>
        <dbReference type="ARBA" id="ARBA00022989"/>
    </source>
</evidence>
<dbReference type="InterPro" id="IPR037294">
    <property type="entry name" value="ABC_BtuC-like"/>
</dbReference>
<keyword evidence="6 8" id="KW-1133">Transmembrane helix</keyword>
<sequence length="347" mass="36943">MTWAWVPAHPLFGLDPATHEPQRVVALLAAGIFGLGALPLFLFTPDAPPTGTPVLKAFGDGFKSLVRMVMTVGHYKDAAVYLASRMFYVDGMNAVLIYAGVYATGVMKWGALEMLFFGIFLSVLAVLGGFVGRWMDEIWGPKGSVRVSIGMSLLGIVAFLGMAPDKILYVWTYDPAAHAPLWNGPFFTTLPEVVFILIGFSNAIFITAQYASSRTLLTRLTPPEQTGAFFGVYALSGVATGWLGPMMVNLGTKLTHTQQGGFATITILLAIGFIGLMAPNLVRLLIGPDQRPVAPLSALTGAILLTLADTLARTVAIPAEIPVGIFTALLGGPFFLLLLRPGLSRGG</sequence>
<evidence type="ECO:0000256" key="7">
    <source>
        <dbReference type="ARBA" id="ARBA00023136"/>
    </source>
</evidence>
<comment type="similarity">
    <text evidence="2">Belongs to the binding-protein-dependent transport system permease family. FecCD subfamily.</text>
</comment>
<dbReference type="InterPro" id="IPR050495">
    <property type="entry name" value="ATG22/LtaA_families"/>
</dbReference>
<evidence type="ECO:0000313" key="9">
    <source>
        <dbReference type="EMBL" id="OIQ66423.1"/>
    </source>
</evidence>
<gene>
    <name evidence="9" type="primary">hmuU_6</name>
    <name evidence="9" type="ORF">GALL_520060</name>
</gene>
<protein>
    <submittedName>
        <fullName evidence="9">Hemin transport system permease protein HmuU</fullName>
    </submittedName>
</protein>
<feature type="transmembrane region" description="Helical" evidence="8">
    <location>
        <begin position="86"/>
        <end position="103"/>
    </location>
</feature>
<dbReference type="Gene3D" id="1.10.3470.10">
    <property type="entry name" value="ABC transporter involved in vitamin B12 uptake, BtuC"/>
    <property type="match status" value="1"/>
</dbReference>
<name>A0A1J5PF24_9ZZZZ</name>
<accession>A0A1J5PF24</accession>
<feature type="transmembrane region" description="Helical" evidence="8">
    <location>
        <begin position="143"/>
        <end position="164"/>
    </location>
</feature>
<dbReference type="GO" id="GO:0022857">
    <property type="term" value="F:transmembrane transporter activity"/>
    <property type="evidence" value="ECO:0007669"/>
    <property type="project" value="InterPro"/>
</dbReference>